<protein>
    <recommendedName>
        <fullName evidence="3">NmrA-like domain-containing protein</fullName>
    </recommendedName>
</protein>
<keyword evidence="2" id="KW-0521">NADP</keyword>
<dbReference type="Gene3D" id="3.40.50.720">
    <property type="entry name" value="NAD(P)-binding Rossmann-like Domain"/>
    <property type="match status" value="1"/>
</dbReference>
<name>A0A6B2LC38_9EUKA</name>
<accession>A0A6B2LC38</accession>
<dbReference type="PANTHER" id="PTHR42748:SF7">
    <property type="entry name" value="NMRA LIKE REDOX SENSOR 1-RELATED"/>
    <property type="match status" value="1"/>
</dbReference>
<dbReference type="Gene3D" id="3.90.25.10">
    <property type="entry name" value="UDP-galactose 4-epimerase, domain 1"/>
    <property type="match status" value="1"/>
</dbReference>
<evidence type="ECO:0000313" key="4">
    <source>
        <dbReference type="EMBL" id="NDV34288.1"/>
    </source>
</evidence>
<dbReference type="InterPro" id="IPR008030">
    <property type="entry name" value="NmrA-like"/>
</dbReference>
<proteinExistence type="inferred from homology"/>
<evidence type="ECO:0000256" key="1">
    <source>
        <dbReference type="ARBA" id="ARBA00006328"/>
    </source>
</evidence>
<dbReference type="PANTHER" id="PTHR42748">
    <property type="entry name" value="NITROGEN METABOLITE REPRESSION PROTEIN NMRA FAMILY MEMBER"/>
    <property type="match status" value="1"/>
</dbReference>
<feature type="domain" description="NmrA-like" evidence="3">
    <location>
        <begin position="5"/>
        <end position="277"/>
    </location>
</feature>
<dbReference type="InterPro" id="IPR036291">
    <property type="entry name" value="NAD(P)-bd_dom_sf"/>
</dbReference>
<dbReference type="SUPFAM" id="SSF51735">
    <property type="entry name" value="NAD(P)-binding Rossmann-fold domains"/>
    <property type="match status" value="1"/>
</dbReference>
<dbReference type="EMBL" id="GIBP01005319">
    <property type="protein sequence ID" value="NDV34288.1"/>
    <property type="molecule type" value="Transcribed_RNA"/>
</dbReference>
<evidence type="ECO:0000259" key="3">
    <source>
        <dbReference type="Pfam" id="PF05368"/>
    </source>
</evidence>
<comment type="similarity">
    <text evidence="1">Belongs to the NmrA-type oxidoreductase family.</text>
</comment>
<dbReference type="GO" id="GO:0005634">
    <property type="term" value="C:nucleus"/>
    <property type="evidence" value="ECO:0007669"/>
    <property type="project" value="TreeGrafter"/>
</dbReference>
<dbReference type="Pfam" id="PF05368">
    <property type="entry name" value="NmrA"/>
    <property type="match status" value="1"/>
</dbReference>
<evidence type="ECO:0000256" key="2">
    <source>
        <dbReference type="ARBA" id="ARBA00022857"/>
    </source>
</evidence>
<sequence length="286" mass="33335">MAQDGKYRLRGVSKETDVPRYRDLEQSGIEMVKANIATGEGLEEAFRDAQVAFIVLPSFDKEIIGKEYNYGTTLIEKAKYHGIRTLIFSTAVNTSDISGKKYCIPHFDEKARVEEYIRAIQKTKDAFDHVAFVAPSFYFQNFSWKSFAPKQMGDHHVFRFPHVGVLTGCDIHDLGYVVKEVIENPKKYDNRTIILNSEEAPLQDYIQKYEEITQNKARLEEISIDEFKKNPDIHHKEELGQMFEFINDYTYFGKDRPDYFLPAREVYPHLKTWGCYLKESPLKQQT</sequence>
<reference evidence="4" key="1">
    <citation type="journal article" date="2020" name="J. Eukaryot. Microbiol.">
        <title>De novo Sequencing, Assembly and Annotation of the Transcriptome for the Free-Living Testate Amoeba Arcella intermedia.</title>
        <authorList>
            <person name="Ribeiro G.M."/>
            <person name="Porfirio-Sousa A.L."/>
            <person name="Maurer-Alcala X.X."/>
            <person name="Katz L.A."/>
            <person name="Lahr D.J.G."/>
        </authorList>
    </citation>
    <scope>NUCLEOTIDE SEQUENCE</scope>
</reference>
<organism evidence="4">
    <name type="scientific">Arcella intermedia</name>
    <dbReference type="NCBI Taxonomy" id="1963864"/>
    <lineage>
        <taxon>Eukaryota</taxon>
        <taxon>Amoebozoa</taxon>
        <taxon>Tubulinea</taxon>
        <taxon>Elardia</taxon>
        <taxon>Arcellinida</taxon>
        <taxon>Sphaerothecina</taxon>
        <taxon>Arcellidae</taxon>
        <taxon>Arcella</taxon>
    </lineage>
</organism>
<dbReference type="InterPro" id="IPR051164">
    <property type="entry name" value="NmrA-like_oxidored"/>
</dbReference>
<dbReference type="AlphaFoldDB" id="A0A6B2LC38"/>